<evidence type="ECO:0000259" key="5">
    <source>
        <dbReference type="PROSITE" id="PS50043"/>
    </source>
</evidence>
<dbReference type="SUPFAM" id="SSF52540">
    <property type="entry name" value="P-loop containing nucleoside triphosphate hydrolases"/>
    <property type="match status" value="1"/>
</dbReference>
<evidence type="ECO:0000313" key="6">
    <source>
        <dbReference type="EMBL" id="SEG53700.1"/>
    </source>
</evidence>
<keyword evidence="4" id="KW-1133">Transmembrane helix</keyword>
<dbReference type="Pfam" id="PF00497">
    <property type="entry name" value="SBP_bac_3"/>
    <property type="match status" value="1"/>
</dbReference>
<dbReference type="GO" id="GO:0004016">
    <property type="term" value="F:adenylate cyclase activity"/>
    <property type="evidence" value="ECO:0007669"/>
    <property type="project" value="TreeGrafter"/>
</dbReference>
<dbReference type="Gene3D" id="1.10.10.10">
    <property type="entry name" value="Winged helix-like DNA-binding domain superfamily/Winged helix DNA-binding domain"/>
    <property type="match status" value="1"/>
</dbReference>
<dbReference type="SUPFAM" id="SSF46894">
    <property type="entry name" value="C-terminal effector domain of the bipartite response regulators"/>
    <property type="match status" value="1"/>
</dbReference>
<dbReference type="Proteomes" id="UP000236723">
    <property type="component" value="Unassembled WGS sequence"/>
</dbReference>
<dbReference type="InterPro" id="IPR000792">
    <property type="entry name" value="Tscrpt_reg_LuxR_C"/>
</dbReference>
<dbReference type="InterPro" id="IPR016032">
    <property type="entry name" value="Sig_transdc_resp-reg_C-effctor"/>
</dbReference>
<sequence>MNPSNEPGHSARTRPSRQGGPVSPSNRTRRRAVWVGAVVLAIVLAIGVIGAIRVLQQGPAEPPEPKSPFPRGSVVNFGLMTDLPGWSVVEPGPNIRSGFQYDLMGWLANEMGVKAVPVDLTFGERMLALQDRRAQVMLANFAITDERAKYVTFAGPYMINTQAVMTRRSGERIRKVEDLAGRTVCTMSDTTSDGNVAEMLRVKVNRVLKVGLSQCVAELRAKRVDAVSTAYLNLLGFAQENPDLRVEDFEFGAQDRFGIGLRLGEVEACEFFTGLLRKFLTSGTWDAFFKKYFPDEPPPPTSPTRTTCGGVQRPRPPEAVRPLRPSTFVCSPNIEIGIYHLSPIALSRATPRRSCVVSSTDSGTNWNWTARSGHVTIPGEWQEVVMPPGNPVLVERDDNLASLVAALARPPVIAVVQGEPGAGKTRLVHEALADPALAARQHLIGDARPSLAAYPLGPMIEALATVRRPPVQPLSALAGALRTVLPDLAGILPPPLPPLEDPRLDRHRLVRAMVELLSKLGPTILVLEDLQWADEATVELLRMIDARPPPRLSAVVTCGPAAVLPEPGAGTVRIRLAPLSAPGARRLAEAVLGVAETAVSPELAGLLHERNGGVPLVVCEDVRLLRHRGLLRAVNGEWVLAADEADLSSVVPPGAGAEIISRVRGLGDAGSTVLEAAAVLAESAEPDLVARVAELDAGQACAALGEATRCGLLCDQGPDGDTVRFRHEVARLAVYQAISEPRRRRLHAAAARELTRTGRSALVVRAVEHHRRAGDVRGWAASAEAAAEIAAADGSFDAAQAQLRDVLRAGAVAEARRAELTIKLGWAALGDDDRSAATTTLLAEASERAPASPEQRAELLLLHLWSALESAGPGRETDIAAAELWAALGHLMTRPDLYAIALTVLSTPNRLPGHNLPMQMSYLGRARGALAETIDPMAHAVVTTGTAHLLLACGDPEGWSVAGALPAHGDRPEVDRQLVRGLADLADAALHLGHYSRGLELVERGRRLAADVRLSRYDLRLHATELRVRWTRGDRGAEEGLAAEVQRHGLPASRLLAAQIRIGQGHLDVARRTLRTVAEETCEIGDLAIAAHAVAELNRVALTAAQRRVGHALARQVLDELACKQVWVWAAPLLPFIPLDLVDAVLPRYRSALVGRDAPLARAALGFAEARMSEEHGDMGRASAGYRRARRRYALLPDPRMAAHACACEMRSQISAGQAPDTDLLRQAWSTFTGLGAVWDANRLKQLMRSAGLPVPHRRGRPGYGNRLSPREREISDLAASGRTNRDIAGDLYLSERTVKYHLANAMRKLQVSSRRELRDALEPGGPSGGPHTCRCVRCGRELNPS</sequence>
<dbReference type="PROSITE" id="PS00622">
    <property type="entry name" value="HTH_LUXR_1"/>
    <property type="match status" value="1"/>
</dbReference>
<dbReference type="PROSITE" id="PS50043">
    <property type="entry name" value="HTH_LUXR_2"/>
    <property type="match status" value="1"/>
</dbReference>
<evidence type="ECO:0000256" key="1">
    <source>
        <dbReference type="ARBA" id="ARBA00022741"/>
    </source>
</evidence>
<reference evidence="7" key="1">
    <citation type="submission" date="2016-10" db="EMBL/GenBank/DDBJ databases">
        <authorList>
            <person name="Varghese N."/>
            <person name="Submissions S."/>
        </authorList>
    </citation>
    <scope>NUCLEOTIDE SEQUENCE [LARGE SCALE GENOMIC DNA]</scope>
    <source>
        <strain evidence="7">DSM 43163</strain>
    </source>
</reference>
<feature type="transmembrane region" description="Helical" evidence="4">
    <location>
        <begin position="32"/>
        <end position="55"/>
    </location>
</feature>
<feature type="region of interest" description="Disordered" evidence="3">
    <location>
        <begin position="296"/>
        <end position="318"/>
    </location>
</feature>
<dbReference type="CDD" id="cd06170">
    <property type="entry name" value="LuxR_C_like"/>
    <property type="match status" value="1"/>
</dbReference>
<dbReference type="GO" id="GO:0005737">
    <property type="term" value="C:cytoplasm"/>
    <property type="evidence" value="ECO:0007669"/>
    <property type="project" value="TreeGrafter"/>
</dbReference>
<dbReference type="InterPro" id="IPR041664">
    <property type="entry name" value="AAA_16"/>
</dbReference>
<keyword evidence="7" id="KW-1185">Reference proteome</keyword>
<dbReference type="GO" id="GO:0006355">
    <property type="term" value="P:regulation of DNA-templated transcription"/>
    <property type="evidence" value="ECO:0007669"/>
    <property type="project" value="InterPro"/>
</dbReference>
<evidence type="ECO:0000256" key="3">
    <source>
        <dbReference type="SAM" id="MobiDB-lite"/>
    </source>
</evidence>
<feature type="domain" description="HTH luxR-type" evidence="5">
    <location>
        <begin position="1261"/>
        <end position="1326"/>
    </location>
</feature>
<dbReference type="Pfam" id="PF13191">
    <property type="entry name" value="AAA_16"/>
    <property type="match status" value="1"/>
</dbReference>
<evidence type="ECO:0000313" key="7">
    <source>
        <dbReference type="Proteomes" id="UP000236723"/>
    </source>
</evidence>
<dbReference type="SUPFAM" id="SSF53850">
    <property type="entry name" value="Periplasmic binding protein-like II"/>
    <property type="match status" value="1"/>
</dbReference>
<dbReference type="Gene3D" id="3.40.190.10">
    <property type="entry name" value="Periplasmic binding protein-like II"/>
    <property type="match status" value="2"/>
</dbReference>
<dbReference type="InterPro" id="IPR027417">
    <property type="entry name" value="P-loop_NTPase"/>
</dbReference>
<organism evidence="6 7">
    <name type="scientific">Thermomonospora echinospora</name>
    <dbReference type="NCBI Taxonomy" id="1992"/>
    <lineage>
        <taxon>Bacteria</taxon>
        <taxon>Bacillati</taxon>
        <taxon>Actinomycetota</taxon>
        <taxon>Actinomycetes</taxon>
        <taxon>Streptosporangiales</taxon>
        <taxon>Thermomonosporaceae</taxon>
        <taxon>Thermomonospora</taxon>
    </lineage>
</organism>
<dbReference type="InterPro" id="IPR001638">
    <property type="entry name" value="Solute-binding_3/MltF_N"/>
</dbReference>
<evidence type="ECO:0000256" key="4">
    <source>
        <dbReference type="SAM" id="Phobius"/>
    </source>
</evidence>
<keyword evidence="4" id="KW-0472">Membrane</keyword>
<dbReference type="PANTHER" id="PTHR16305">
    <property type="entry name" value="TESTICULAR SOLUBLE ADENYLYL CYCLASE"/>
    <property type="match status" value="1"/>
</dbReference>
<keyword evidence="4" id="KW-0812">Transmembrane</keyword>
<dbReference type="EMBL" id="FNVO01000006">
    <property type="protein sequence ID" value="SEG53700.1"/>
    <property type="molecule type" value="Genomic_DNA"/>
</dbReference>
<accession>A0A1H6AZE1</accession>
<keyword evidence="1" id="KW-0547">Nucleotide-binding</keyword>
<dbReference type="SMART" id="SM00421">
    <property type="entry name" value="HTH_LUXR"/>
    <property type="match status" value="1"/>
</dbReference>
<dbReference type="PRINTS" id="PR00038">
    <property type="entry name" value="HTHLUXR"/>
</dbReference>
<protein>
    <submittedName>
        <fullName evidence="6">AAA ATPase domain-containing protein</fullName>
    </submittedName>
</protein>
<dbReference type="InterPro" id="IPR036388">
    <property type="entry name" value="WH-like_DNA-bd_sf"/>
</dbReference>
<dbReference type="GO" id="GO:0005524">
    <property type="term" value="F:ATP binding"/>
    <property type="evidence" value="ECO:0007669"/>
    <property type="project" value="UniProtKB-KW"/>
</dbReference>
<name>A0A1H6AZE1_9ACTN</name>
<dbReference type="Pfam" id="PF00196">
    <property type="entry name" value="GerE"/>
    <property type="match status" value="1"/>
</dbReference>
<evidence type="ECO:0000256" key="2">
    <source>
        <dbReference type="ARBA" id="ARBA00022840"/>
    </source>
</evidence>
<gene>
    <name evidence="6" type="ORF">SAMN04489712_106110</name>
</gene>
<feature type="region of interest" description="Disordered" evidence="3">
    <location>
        <begin position="1"/>
        <end position="27"/>
    </location>
</feature>
<proteinExistence type="predicted"/>
<dbReference type="PANTHER" id="PTHR16305:SF35">
    <property type="entry name" value="TRANSCRIPTIONAL ACTIVATOR DOMAIN"/>
    <property type="match status" value="1"/>
</dbReference>
<dbReference type="SMART" id="SM00062">
    <property type="entry name" value="PBPb"/>
    <property type="match status" value="1"/>
</dbReference>
<keyword evidence="2" id="KW-0067">ATP-binding</keyword>
<dbReference type="GO" id="GO:0003677">
    <property type="term" value="F:DNA binding"/>
    <property type="evidence" value="ECO:0007669"/>
    <property type="project" value="InterPro"/>
</dbReference>